<feature type="transmembrane region" description="Helical" evidence="5">
    <location>
        <begin position="225"/>
        <end position="246"/>
    </location>
</feature>
<dbReference type="SUPFAM" id="SSF103473">
    <property type="entry name" value="MFS general substrate transporter"/>
    <property type="match status" value="2"/>
</dbReference>
<dbReference type="GO" id="GO:0016020">
    <property type="term" value="C:membrane"/>
    <property type="evidence" value="ECO:0007669"/>
    <property type="project" value="UniProtKB-SubCell"/>
</dbReference>
<dbReference type="Gene3D" id="1.20.1720.10">
    <property type="entry name" value="Multidrug resistance protein D"/>
    <property type="match status" value="1"/>
</dbReference>
<feature type="transmembrane region" description="Helical" evidence="5">
    <location>
        <begin position="76"/>
        <end position="99"/>
    </location>
</feature>
<dbReference type="PROSITE" id="PS50850">
    <property type="entry name" value="MFS"/>
    <property type="match status" value="1"/>
</dbReference>
<feature type="transmembrane region" description="Helical" evidence="5">
    <location>
        <begin position="361"/>
        <end position="383"/>
    </location>
</feature>
<dbReference type="EMBL" id="PYAS01000003">
    <property type="protein sequence ID" value="PSL31548.1"/>
    <property type="molecule type" value="Genomic_DNA"/>
</dbReference>
<keyword evidence="3 5" id="KW-1133">Transmembrane helix</keyword>
<dbReference type="InterPro" id="IPR036259">
    <property type="entry name" value="MFS_trans_sf"/>
</dbReference>
<dbReference type="AlphaFoldDB" id="A0A2P8GC45"/>
<dbReference type="Proteomes" id="UP000241964">
    <property type="component" value="Unassembled WGS sequence"/>
</dbReference>
<organism evidence="7 8">
    <name type="scientific">Dyadobacter jiangsuensis</name>
    <dbReference type="NCBI Taxonomy" id="1591085"/>
    <lineage>
        <taxon>Bacteria</taxon>
        <taxon>Pseudomonadati</taxon>
        <taxon>Bacteroidota</taxon>
        <taxon>Cytophagia</taxon>
        <taxon>Cytophagales</taxon>
        <taxon>Spirosomataceae</taxon>
        <taxon>Dyadobacter</taxon>
    </lineage>
</organism>
<protein>
    <submittedName>
        <fullName evidence="7">EmrB/QacA subfamily drug resistance transporter</fullName>
    </submittedName>
</protein>
<reference evidence="7 8" key="1">
    <citation type="submission" date="2018-03" db="EMBL/GenBank/DDBJ databases">
        <title>Genomic Encyclopedia of Archaeal and Bacterial Type Strains, Phase II (KMG-II): from individual species to whole genera.</title>
        <authorList>
            <person name="Goeker M."/>
        </authorList>
    </citation>
    <scope>NUCLEOTIDE SEQUENCE [LARGE SCALE GENOMIC DNA]</scope>
    <source>
        <strain evidence="7 8">DSM 29057</strain>
    </source>
</reference>
<dbReference type="InterPro" id="IPR020846">
    <property type="entry name" value="MFS_dom"/>
</dbReference>
<keyword evidence="4 5" id="KW-0472">Membrane</keyword>
<keyword evidence="8" id="KW-1185">Reference proteome</keyword>
<dbReference type="Pfam" id="PF07690">
    <property type="entry name" value="MFS_1"/>
    <property type="match status" value="2"/>
</dbReference>
<dbReference type="PANTHER" id="PTHR42718:SF39">
    <property type="entry name" value="ACTINORHODIN TRANSPORTER-RELATED"/>
    <property type="match status" value="1"/>
</dbReference>
<evidence type="ECO:0000256" key="3">
    <source>
        <dbReference type="ARBA" id="ARBA00022989"/>
    </source>
</evidence>
<dbReference type="InterPro" id="IPR011701">
    <property type="entry name" value="MFS"/>
</dbReference>
<evidence type="ECO:0000256" key="5">
    <source>
        <dbReference type="SAM" id="Phobius"/>
    </source>
</evidence>
<dbReference type="CDD" id="cd17321">
    <property type="entry name" value="MFS_MMR_MDR_like"/>
    <property type="match status" value="1"/>
</dbReference>
<dbReference type="PANTHER" id="PTHR42718">
    <property type="entry name" value="MAJOR FACILITATOR SUPERFAMILY MULTIDRUG TRANSPORTER MFSC"/>
    <property type="match status" value="1"/>
</dbReference>
<feature type="transmembrane region" description="Helical" evidence="5">
    <location>
        <begin position="46"/>
        <end position="64"/>
    </location>
</feature>
<evidence type="ECO:0000256" key="1">
    <source>
        <dbReference type="ARBA" id="ARBA00004141"/>
    </source>
</evidence>
<feature type="transmembrane region" description="Helical" evidence="5">
    <location>
        <begin position="336"/>
        <end position="355"/>
    </location>
</feature>
<accession>A0A2P8GC45</accession>
<feature type="transmembrane region" description="Helical" evidence="5">
    <location>
        <begin position="271"/>
        <end position="296"/>
    </location>
</feature>
<feature type="transmembrane region" description="Helical" evidence="5">
    <location>
        <begin position="138"/>
        <end position="158"/>
    </location>
</feature>
<feature type="transmembrane region" description="Helical" evidence="5">
    <location>
        <begin position="164"/>
        <end position="185"/>
    </location>
</feature>
<feature type="transmembrane region" description="Helical" evidence="5">
    <location>
        <begin position="395"/>
        <end position="422"/>
    </location>
</feature>
<dbReference type="Gene3D" id="1.20.1250.20">
    <property type="entry name" value="MFS general substrate transporter like domains"/>
    <property type="match status" value="1"/>
</dbReference>
<evidence type="ECO:0000313" key="7">
    <source>
        <dbReference type="EMBL" id="PSL31548.1"/>
    </source>
</evidence>
<feature type="transmembrane region" description="Helical" evidence="5">
    <location>
        <begin position="302"/>
        <end position="324"/>
    </location>
</feature>
<sequence length="474" mass="51348">MNTLHSRWLMLCVILTAPLLYVIDIFIINMALPVIKQKLDASQSDVQLIIAGYLLGSACFLIPAARAGDFLGRKKVFFWGMFAFTVTSCFCGLAQSPLALNIARFFQGISSAFMVTQSLSLIQELFPQPAERAKAIGWYGMTLSIAAIIGQILGGYLVELDSTIAGWRLIFLINAPMGLASMWAIEKWIGESSKVSVGKFDVAGTMMLVVGLGALIYALTAGREAGWPFWSVLVAITGAFLLIFFLRYQSLRIERNQAPLMDVRIFGHRQFVIGLIALLFHFMLHTAYLLMMAVYLQSGMGISALGCGTYFIPHALLFMLSSFAASKLLPRFGKNVLLAGLGIIIISFFLHILWLDYQTEALAVISLIGLYGLGNGMVLPFLLNVVLDRVPVADAGIASGIFSTFQQIASALGIGIIGGVFYETLTGASADYKLALDNGLFVGLGFAVIVAGMLLLTQNSSVSGQRESVVLDIL</sequence>
<evidence type="ECO:0000256" key="4">
    <source>
        <dbReference type="ARBA" id="ARBA00023136"/>
    </source>
</evidence>
<proteinExistence type="predicted"/>
<name>A0A2P8GC45_9BACT</name>
<feature type="domain" description="Major facilitator superfamily (MFS) profile" evidence="6">
    <location>
        <begin position="10"/>
        <end position="463"/>
    </location>
</feature>
<gene>
    <name evidence="7" type="ORF">CLV60_103414</name>
</gene>
<evidence type="ECO:0000256" key="2">
    <source>
        <dbReference type="ARBA" id="ARBA00022692"/>
    </source>
</evidence>
<keyword evidence="2 5" id="KW-0812">Transmembrane</keyword>
<evidence type="ECO:0000313" key="8">
    <source>
        <dbReference type="Proteomes" id="UP000241964"/>
    </source>
</evidence>
<comment type="subcellular location">
    <subcellularLocation>
        <location evidence="1">Membrane</location>
        <topology evidence="1">Multi-pass membrane protein</topology>
    </subcellularLocation>
</comment>
<evidence type="ECO:0000259" key="6">
    <source>
        <dbReference type="PROSITE" id="PS50850"/>
    </source>
</evidence>
<comment type="caution">
    <text evidence="7">The sequence shown here is derived from an EMBL/GenBank/DDBJ whole genome shotgun (WGS) entry which is preliminary data.</text>
</comment>
<feature type="transmembrane region" description="Helical" evidence="5">
    <location>
        <begin position="197"/>
        <end position="219"/>
    </location>
</feature>
<feature type="transmembrane region" description="Helical" evidence="5">
    <location>
        <begin position="434"/>
        <end position="456"/>
    </location>
</feature>
<dbReference type="GO" id="GO:0022857">
    <property type="term" value="F:transmembrane transporter activity"/>
    <property type="evidence" value="ECO:0007669"/>
    <property type="project" value="InterPro"/>
</dbReference>
<feature type="transmembrane region" description="Helical" evidence="5">
    <location>
        <begin position="12"/>
        <end position="34"/>
    </location>
</feature>